<evidence type="ECO:0000313" key="11">
    <source>
        <dbReference type="EMBL" id="KAK4821396.1"/>
    </source>
</evidence>
<evidence type="ECO:0000256" key="4">
    <source>
        <dbReference type="ARBA" id="ARBA00022692"/>
    </source>
</evidence>
<keyword evidence="7" id="KW-0807">Transducer</keyword>
<reference evidence="11 12" key="1">
    <citation type="journal article" date="2023" name="J. Hered.">
        <title>Chromosome-level genome of the wood stork (Mycteria americana) provides insight into avian chromosome evolution.</title>
        <authorList>
            <person name="Flamio R. Jr."/>
            <person name="Ramstad K.M."/>
        </authorList>
    </citation>
    <scope>NUCLEOTIDE SEQUENCE [LARGE SCALE GENOMIC DNA]</scope>
    <source>
        <strain evidence="11">JAX WOST 10</strain>
    </source>
</reference>
<dbReference type="GO" id="GO:0007608">
    <property type="term" value="P:sensory perception of smell"/>
    <property type="evidence" value="ECO:0007669"/>
    <property type="project" value="UniProtKB-KW"/>
</dbReference>
<evidence type="ECO:0000256" key="6">
    <source>
        <dbReference type="ARBA" id="ARBA00022989"/>
    </source>
</evidence>
<accession>A0AAN7NAZ7</accession>
<evidence type="ECO:0000256" key="9">
    <source>
        <dbReference type="ARBA" id="ARBA00023170"/>
    </source>
</evidence>
<keyword evidence="9" id="KW-0675">Receptor</keyword>
<dbReference type="PANTHER" id="PTHR24242">
    <property type="entry name" value="G-PROTEIN COUPLED RECEPTOR"/>
    <property type="match status" value="1"/>
</dbReference>
<evidence type="ECO:0008006" key="13">
    <source>
        <dbReference type="Google" id="ProtNLM"/>
    </source>
</evidence>
<dbReference type="Proteomes" id="UP001333110">
    <property type="component" value="Unassembled WGS sequence"/>
</dbReference>
<dbReference type="AlphaFoldDB" id="A0AAN7NAZ7"/>
<comment type="caution">
    <text evidence="11">The sequence shown here is derived from an EMBL/GenBank/DDBJ whole genome shotgun (WGS) entry which is preliminary data.</text>
</comment>
<keyword evidence="8 10" id="KW-0472">Membrane</keyword>
<protein>
    <recommendedName>
        <fullName evidence="13">G-protein coupled receptors family 1 profile domain-containing protein</fullName>
    </recommendedName>
</protein>
<evidence type="ECO:0000256" key="8">
    <source>
        <dbReference type="ARBA" id="ARBA00023136"/>
    </source>
</evidence>
<keyword evidence="4 10" id="KW-0812">Transmembrane</keyword>
<evidence type="ECO:0000256" key="10">
    <source>
        <dbReference type="SAM" id="Phobius"/>
    </source>
</evidence>
<evidence type="ECO:0000256" key="2">
    <source>
        <dbReference type="ARBA" id="ARBA00022475"/>
    </source>
</evidence>
<dbReference type="GO" id="GO:0004930">
    <property type="term" value="F:G protein-coupled receptor activity"/>
    <property type="evidence" value="ECO:0007669"/>
    <property type="project" value="UniProtKB-KW"/>
</dbReference>
<dbReference type="Gene3D" id="1.20.1070.10">
    <property type="entry name" value="Rhodopsin 7-helix transmembrane proteins"/>
    <property type="match status" value="1"/>
</dbReference>
<dbReference type="Pfam" id="PF00001">
    <property type="entry name" value="7tm_1"/>
    <property type="match status" value="1"/>
</dbReference>
<gene>
    <name evidence="11" type="ORF">QYF61_019297</name>
</gene>
<dbReference type="EMBL" id="JAUNZN010000005">
    <property type="protein sequence ID" value="KAK4821396.1"/>
    <property type="molecule type" value="Genomic_DNA"/>
</dbReference>
<dbReference type="GO" id="GO:0005886">
    <property type="term" value="C:plasma membrane"/>
    <property type="evidence" value="ECO:0007669"/>
    <property type="project" value="UniProtKB-SubCell"/>
</dbReference>
<evidence type="ECO:0000256" key="7">
    <source>
        <dbReference type="ARBA" id="ARBA00023040"/>
    </source>
</evidence>
<keyword evidence="12" id="KW-1185">Reference proteome</keyword>
<name>A0AAN7NAZ7_MYCAM</name>
<keyword evidence="2" id="KW-1003">Cell membrane</keyword>
<evidence type="ECO:0000256" key="1">
    <source>
        <dbReference type="ARBA" id="ARBA00004651"/>
    </source>
</evidence>
<dbReference type="PROSITE" id="PS00237">
    <property type="entry name" value="G_PROTEIN_RECEP_F1_1"/>
    <property type="match status" value="1"/>
</dbReference>
<evidence type="ECO:0000313" key="12">
    <source>
        <dbReference type="Proteomes" id="UP001333110"/>
    </source>
</evidence>
<evidence type="ECO:0000256" key="5">
    <source>
        <dbReference type="ARBA" id="ARBA00022725"/>
    </source>
</evidence>
<keyword evidence="6 10" id="KW-1133">Transmembrane helix</keyword>
<sequence length="166" mass="18852">MEEKNSTQVHTFLLPGFPALADLHVLFSIAFLLTYILTVLENVVIIALIKTNWELYKPISFMCTECVLLSAMAYDRYVAICQPLHSPVMMTYQMCIYLLKFCGPHAINHFFCDISSVLNLACTDMSLAEMVDFCVGLIHTACSPLHHYCLLPINYHDNPAQPQYPE</sequence>
<keyword evidence="7" id="KW-0297">G-protein coupled receptor</keyword>
<dbReference type="PANTHER" id="PTHR24242:SF253">
    <property type="entry name" value="OLFACTORY RECEPTOR-RELATED"/>
    <property type="match status" value="1"/>
</dbReference>
<organism evidence="11 12">
    <name type="scientific">Mycteria americana</name>
    <name type="common">Wood stork</name>
    <dbReference type="NCBI Taxonomy" id="33587"/>
    <lineage>
        <taxon>Eukaryota</taxon>
        <taxon>Metazoa</taxon>
        <taxon>Chordata</taxon>
        <taxon>Craniata</taxon>
        <taxon>Vertebrata</taxon>
        <taxon>Euteleostomi</taxon>
        <taxon>Archelosauria</taxon>
        <taxon>Archosauria</taxon>
        <taxon>Dinosauria</taxon>
        <taxon>Saurischia</taxon>
        <taxon>Theropoda</taxon>
        <taxon>Coelurosauria</taxon>
        <taxon>Aves</taxon>
        <taxon>Neognathae</taxon>
        <taxon>Neoaves</taxon>
        <taxon>Aequornithes</taxon>
        <taxon>Ciconiiformes</taxon>
        <taxon>Ciconiidae</taxon>
        <taxon>Mycteria</taxon>
    </lineage>
</organism>
<evidence type="ECO:0000256" key="3">
    <source>
        <dbReference type="ARBA" id="ARBA00022606"/>
    </source>
</evidence>
<proteinExistence type="predicted"/>
<keyword evidence="5" id="KW-0552">Olfaction</keyword>
<dbReference type="InterPro" id="IPR000276">
    <property type="entry name" value="GPCR_Rhodpsn"/>
</dbReference>
<dbReference type="InterPro" id="IPR050939">
    <property type="entry name" value="Olfactory_GPCR1"/>
</dbReference>
<keyword evidence="3" id="KW-0716">Sensory transduction</keyword>
<feature type="transmembrane region" description="Helical" evidence="10">
    <location>
        <begin position="25"/>
        <end position="49"/>
    </location>
</feature>
<dbReference type="SUPFAM" id="SSF81321">
    <property type="entry name" value="Family A G protein-coupled receptor-like"/>
    <property type="match status" value="1"/>
</dbReference>
<comment type="subcellular location">
    <subcellularLocation>
        <location evidence="1">Cell membrane</location>
        <topology evidence="1">Multi-pass membrane protein</topology>
    </subcellularLocation>
</comment>